<dbReference type="EMBL" id="LKET01000032">
    <property type="protein sequence ID" value="KPU43957.1"/>
    <property type="molecule type" value="Genomic_DNA"/>
</dbReference>
<dbReference type="RefSeq" id="WP_054875167.1">
    <property type="nucleotide sequence ID" value="NZ_LKET01000032.1"/>
</dbReference>
<keyword evidence="3" id="KW-1185">Reference proteome</keyword>
<keyword evidence="1" id="KW-0812">Transmembrane</keyword>
<feature type="transmembrane region" description="Helical" evidence="1">
    <location>
        <begin position="7"/>
        <end position="28"/>
    </location>
</feature>
<name>A0A0P8WN42_9CLOT</name>
<organism evidence="2 3">
    <name type="scientific">Oxobacter pfennigii</name>
    <dbReference type="NCBI Taxonomy" id="36849"/>
    <lineage>
        <taxon>Bacteria</taxon>
        <taxon>Bacillati</taxon>
        <taxon>Bacillota</taxon>
        <taxon>Clostridia</taxon>
        <taxon>Eubacteriales</taxon>
        <taxon>Clostridiaceae</taxon>
        <taxon>Oxobacter</taxon>
    </lineage>
</organism>
<gene>
    <name evidence="2" type="ORF">OXPF_21220</name>
</gene>
<dbReference type="AlphaFoldDB" id="A0A0P8WN42"/>
<comment type="caution">
    <text evidence="2">The sequence shown here is derived from an EMBL/GenBank/DDBJ whole genome shotgun (WGS) entry which is preliminary data.</text>
</comment>
<keyword evidence="1" id="KW-0472">Membrane</keyword>
<evidence type="ECO:0000313" key="2">
    <source>
        <dbReference type="EMBL" id="KPU43957.1"/>
    </source>
</evidence>
<feature type="transmembrane region" description="Helical" evidence="1">
    <location>
        <begin position="34"/>
        <end position="58"/>
    </location>
</feature>
<protein>
    <submittedName>
        <fullName evidence="2">Uncharacterized protein</fullName>
    </submittedName>
</protein>
<evidence type="ECO:0000256" key="1">
    <source>
        <dbReference type="SAM" id="Phobius"/>
    </source>
</evidence>
<reference evidence="2 3" key="1">
    <citation type="submission" date="2015-09" db="EMBL/GenBank/DDBJ databases">
        <title>Genome sequence of Oxobacter pfennigii DSM 3222.</title>
        <authorList>
            <person name="Poehlein A."/>
            <person name="Bengelsdorf F.R."/>
            <person name="Schiel-Bengelsdorf B."/>
            <person name="Duerre P."/>
            <person name="Daniel R."/>
        </authorList>
    </citation>
    <scope>NUCLEOTIDE SEQUENCE [LARGE SCALE GENOMIC DNA]</scope>
    <source>
        <strain evidence="2 3">DSM 3222</strain>
    </source>
</reference>
<sequence length="63" mass="6999">MNKRKAGIITIICLILSIPLGNLTGIILNAVNQIHVYSLDIYTITSTIIFVIASLVYYNAFKE</sequence>
<proteinExistence type="predicted"/>
<evidence type="ECO:0000313" key="3">
    <source>
        <dbReference type="Proteomes" id="UP000050326"/>
    </source>
</evidence>
<keyword evidence="1" id="KW-1133">Transmembrane helix</keyword>
<accession>A0A0P8WN42</accession>
<dbReference type="Proteomes" id="UP000050326">
    <property type="component" value="Unassembled WGS sequence"/>
</dbReference>